<dbReference type="GO" id="GO:0004386">
    <property type="term" value="F:helicase activity"/>
    <property type="evidence" value="ECO:0007669"/>
    <property type="project" value="UniProtKB-KW"/>
</dbReference>
<keyword evidence="4" id="KW-0378">Hydrolase</keyword>
<accession>A0ABV9Q6N0</accession>
<reference evidence="5" key="1">
    <citation type="journal article" date="2019" name="Int. J. Syst. Evol. Microbiol.">
        <title>The Global Catalogue of Microorganisms (GCM) 10K type strain sequencing project: providing services to taxonomists for standard genome sequencing and annotation.</title>
        <authorList>
            <consortium name="The Broad Institute Genomics Platform"/>
            <consortium name="The Broad Institute Genome Sequencing Center for Infectious Disease"/>
            <person name="Wu L."/>
            <person name="Ma J."/>
        </authorList>
    </citation>
    <scope>NUCLEOTIDE SEQUENCE [LARGE SCALE GENOMIC DNA]</scope>
    <source>
        <strain evidence="5">WYCCWR 12678</strain>
    </source>
</reference>
<evidence type="ECO:0000313" key="5">
    <source>
        <dbReference type="Proteomes" id="UP001596002"/>
    </source>
</evidence>
<proteinExistence type="predicted"/>
<dbReference type="InterPro" id="IPR014001">
    <property type="entry name" value="Helicase_ATP-bd"/>
</dbReference>
<dbReference type="RefSeq" id="WP_380028188.1">
    <property type="nucleotide sequence ID" value="NZ_JBHSHC010000137.1"/>
</dbReference>
<dbReference type="PROSITE" id="PS51192">
    <property type="entry name" value="HELICASE_ATP_BIND_1"/>
    <property type="match status" value="1"/>
</dbReference>
<name>A0ABV9Q6N0_9BACL</name>
<feature type="domain" description="Helicase ATP-binding" evidence="3">
    <location>
        <begin position="44"/>
        <end position="228"/>
    </location>
</feature>
<evidence type="ECO:0000256" key="2">
    <source>
        <dbReference type="ARBA" id="ARBA00022840"/>
    </source>
</evidence>
<dbReference type="InterPro" id="IPR001650">
    <property type="entry name" value="Helicase_C-like"/>
</dbReference>
<evidence type="ECO:0000256" key="1">
    <source>
        <dbReference type="ARBA" id="ARBA00022741"/>
    </source>
</evidence>
<dbReference type="EMBL" id="JBHSHC010000137">
    <property type="protein sequence ID" value="MFC4769543.1"/>
    <property type="molecule type" value="Genomic_DNA"/>
</dbReference>
<dbReference type="SMART" id="SM00487">
    <property type="entry name" value="DEXDc"/>
    <property type="match status" value="1"/>
</dbReference>
<keyword evidence="2" id="KW-0067">ATP-binding</keyword>
<dbReference type="PANTHER" id="PTHR47957:SF3">
    <property type="entry name" value="ATP-DEPENDENT HELICASE HRQ1"/>
    <property type="match status" value="1"/>
</dbReference>
<sequence length="935" mass="106813">MEWVTITNEPPEQELGANGEEVRLFQDYIGNNKIYPFHHQYQAFQLLRKGEECVLVAGTAAGKTLAVVIPLLLRIKNGSSNKVLFLYPTLALLEDQLETIRKVASLVGYGDQIGYIYGGMSRSELISQMVKPVLVATPDAIYWFLEKNVKYSPVLFYGLCHVDDVVIDEAHLLSGLMGYNLKSFLDRIQEIRSRFLHRSPIRSHILTATPTNVVDRLSRGKQIFGRSKVGNVQFRTEFTDKKDLVYWRDLLSREASENFHRMILVLNSAKRAHQIFYDCTDQNNSTVLQMFYKQFGLVACQDVIHAMMAIGADDAGIKKWLEVYEENNVVFFKLLPENSVVRLTSAFLAELGTAVINRAIADLRAESIDFFNQHSFQKLPFKPDGKLHKHNYGLNQIGSLHFHSYIQTIENYGDVLQKEWEQSIQVLAEDREEVEQTVVEWTNWLKQISESRWLKAVASEIEKSFMTCTIPLQRIGINVQQMVHIPMRTISVVNLIEDCNKLAIPFDTLFEHLVSKQKVKTQHIRLLKGTNIPVILYTGSMTKNSRRGLIQAFQSKEVSQAILISTSAVEAGVDFDADLLITEDCTGSSFLQRFGRVGRRGGGQDRVILVTKNGSLYGGFRQTFNDVQTCSREEFSQYMNCLLPKREHLESSPYLEILQANVTRRLGEVGQIIAPKQGNFERLLLEKSGFLYGLRSTLPQIELLDTGIGREPFQVLAQVPSDRLRAASGPFSVAKADVYFDELIYLPWKYDVFVDQERTLRNMSILVYWHKGTLHGIYPRLLLQSVPPYKGNFDYSKTVHCYLNRPDIVNMILKKENAEQIRPYLEVVKSNPRVNRYILGIGDIFLVRRTDESVVNPVVDAEGTDIILRNQMFLLQPRIADDSIEENAVYWKRFEQELLVQSYSDYGAKNRSIGHIAIDRLAGACAELYRRLVEA</sequence>
<dbReference type="PANTHER" id="PTHR47957">
    <property type="entry name" value="ATP-DEPENDENT HELICASE HRQ1"/>
    <property type="match status" value="1"/>
</dbReference>
<dbReference type="Gene3D" id="3.40.50.300">
    <property type="entry name" value="P-loop containing nucleotide triphosphate hydrolases"/>
    <property type="match status" value="2"/>
</dbReference>
<organism evidence="4 5">
    <name type="scientific">Effusibacillus consociatus</name>
    <dbReference type="NCBI Taxonomy" id="1117041"/>
    <lineage>
        <taxon>Bacteria</taxon>
        <taxon>Bacillati</taxon>
        <taxon>Bacillota</taxon>
        <taxon>Bacilli</taxon>
        <taxon>Bacillales</taxon>
        <taxon>Alicyclobacillaceae</taxon>
        <taxon>Effusibacillus</taxon>
    </lineage>
</organism>
<keyword evidence="4" id="KW-0347">Helicase</keyword>
<comment type="caution">
    <text evidence="4">The sequence shown here is derived from an EMBL/GenBank/DDBJ whole genome shotgun (WGS) entry which is preliminary data.</text>
</comment>
<protein>
    <submittedName>
        <fullName evidence="4">DEAD/DEAH box helicase</fullName>
    </submittedName>
</protein>
<dbReference type="SMART" id="SM00490">
    <property type="entry name" value="HELICc"/>
    <property type="match status" value="1"/>
</dbReference>
<dbReference type="InterPro" id="IPR027417">
    <property type="entry name" value="P-loop_NTPase"/>
</dbReference>
<dbReference type="InterPro" id="IPR011545">
    <property type="entry name" value="DEAD/DEAH_box_helicase_dom"/>
</dbReference>
<dbReference type="Proteomes" id="UP001596002">
    <property type="component" value="Unassembled WGS sequence"/>
</dbReference>
<dbReference type="SUPFAM" id="SSF52540">
    <property type="entry name" value="P-loop containing nucleoside triphosphate hydrolases"/>
    <property type="match status" value="1"/>
</dbReference>
<gene>
    <name evidence="4" type="ORF">ACFO8Q_19625</name>
</gene>
<dbReference type="Pfam" id="PF00271">
    <property type="entry name" value="Helicase_C"/>
    <property type="match status" value="1"/>
</dbReference>
<keyword evidence="1" id="KW-0547">Nucleotide-binding</keyword>
<evidence type="ECO:0000313" key="4">
    <source>
        <dbReference type="EMBL" id="MFC4769543.1"/>
    </source>
</evidence>
<evidence type="ECO:0000259" key="3">
    <source>
        <dbReference type="PROSITE" id="PS51192"/>
    </source>
</evidence>
<dbReference type="Pfam" id="PF00270">
    <property type="entry name" value="DEAD"/>
    <property type="match status" value="1"/>
</dbReference>
<keyword evidence="5" id="KW-1185">Reference proteome</keyword>